<reference evidence="3" key="3">
    <citation type="submission" date="2023-05" db="EMBL/GenBank/DDBJ databases">
        <title>Cataloging the Phylogenetic Diversity of Human Bladder Bacteria.</title>
        <authorList>
            <person name="Du J."/>
        </authorList>
    </citation>
    <scope>NUCLEOTIDE SEQUENCE</scope>
    <source>
        <strain evidence="3">UMB10101</strain>
    </source>
</reference>
<dbReference type="PATRIC" id="fig|39777.7.peg.312"/>
<reference evidence="4 6" key="2">
    <citation type="submission" date="2018-09" db="EMBL/GenBank/DDBJ databases">
        <title>Genome sequence of Veillonella atypica isolated from periodontal Korean patients.</title>
        <authorList>
            <person name="Lee J.-H."/>
            <person name="Moon J.-H."/>
            <person name="Shin S.-Y."/>
        </authorList>
    </citation>
    <scope>NUCLEOTIDE SEQUENCE [LARGE SCALE GENOMIC DNA]</scope>
    <source>
        <strain evidence="4 6">KHUD_V1</strain>
    </source>
</reference>
<dbReference type="Pfam" id="PF03780">
    <property type="entry name" value="Asp23"/>
    <property type="match status" value="1"/>
</dbReference>
<dbReference type="EMBL" id="QXZZ01000036">
    <property type="protein sequence ID" value="RJY49935.1"/>
    <property type="molecule type" value="Genomic_DNA"/>
</dbReference>
<evidence type="ECO:0000256" key="1">
    <source>
        <dbReference type="ARBA" id="ARBA00005721"/>
    </source>
</evidence>
<accession>A0A133S6J8</accession>
<protein>
    <submittedName>
        <fullName evidence="3">Asp23/Gls24 family envelope stress response protein</fullName>
    </submittedName>
</protein>
<dbReference type="AlphaFoldDB" id="A0A133S6J8"/>
<comment type="caution">
    <text evidence="2">The sequence shown here is derived from an EMBL/GenBank/DDBJ whole genome shotgun (WGS) entry which is preliminary data.</text>
</comment>
<dbReference type="PANTHER" id="PTHR34297">
    <property type="entry name" value="HYPOTHETICAL CYTOSOLIC PROTEIN-RELATED"/>
    <property type="match status" value="1"/>
</dbReference>
<evidence type="ECO:0000313" key="3">
    <source>
        <dbReference type="EMBL" id="MDK7356053.1"/>
    </source>
</evidence>
<organism evidence="2">
    <name type="scientific">Veillonella atypica</name>
    <dbReference type="NCBI Taxonomy" id="39777"/>
    <lineage>
        <taxon>Bacteria</taxon>
        <taxon>Bacillati</taxon>
        <taxon>Bacillota</taxon>
        <taxon>Negativicutes</taxon>
        <taxon>Veillonellales</taxon>
        <taxon>Veillonellaceae</taxon>
        <taxon>Veillonella</taxon>
    </lineage>
</organism>
<dbReference type="KEGG" id="vat:B7L28_04440"/>
<dbReference type="EMBL" id="LRQT01000006">
    <property type="protein sequence ID" value="KXA65320.1"/>
    <property type="molecule type" value="Genomic_DNA"/>
</dbReference>
<dbReference type="GeneID" id="57773619"/>
<dbReference type="STRING" id="39777.B7L28_04440"/>
<evidence type="ECO:0000313" key="6">
    <source>
        <dbReference type="Proteomes" id="UP000277803"/>
    </source>
</evidence>
<proteinExistence type="inferred from homology"/>
<dbReference type="EMBL" id="JASORJ010000001">
    <property type="protein sequence ID" value="MDK7356053.1"/>
    <property type="molecule type" value="Genomic_DNA"/>
</dbReference>
<dbReference type="Proteomes" id="UP000070226">
    <property type="component" value="Unassembled WGS sequence"/>
</dbReference>
<evidence type="ECO:0000313" key="4">
    <source>
        <dbReference type="EMBL" id="RJY49935.1"/>
    </source>
</evidence>
<dbReference type="PANTHER" id="PTHR34297:SF2">
    <property type="entry name" value="ASP23_GLS24 FAMILY ENVELOPE STRESS RESPONSE PROTEIN"/>
    <property type="match status" value="1"/>
</dbReference>
<dbReference type="InterPro" id="IPR005531">
    <property type="entry name" value="Asp23"/>
</dbReference>
<name>A0A133S6J8_9FIRM</name>
<gene>
    <name evidence="4" type="ORF">D2965_08185</name>
    <name evidence="2" type="ORF">HMPREF3233_00321</name>
    <name evidence="3" type="ORF">QP520_00200</name>
</gene>
<dbReference type="Proteomes" id="UP001236274">
    <property type="component" value="Unassembled WGS sequence"/>
</dbReference>
<reference evidence="2 5" key="1">
    <citation type="submission" date="2016-01" db="EMBL/GenBank/DDBJ databases">
        <authorList>
            <person name="Oliw E.H."/>
        </authorList>
    </citation>
    <scope>NUCLEOTIDE SEQUENCE [LARGE SCALE GENOMIC DNA]</scope>
    <source>
        <strain evidence="2 5">CMW7756B</strain>
    </source>
</reference>
<dbReference type="RefSeq" id="WP_005379016.1">
    <property type="nucleotide sequence ID" value="NZ_CABFMO010000011.1"/>
</dbReference>
<dbReference type="Proteomes" id="UP000277803">
    <property type="component" value="Unassembled WGS sequence"/>
</dbReference>
<evidence type="ECO:0000313" key="2">
    <source>
        <dbReference type="EMBL" id="KXA65320.1"/>
    </source>
</evidence>
<comment type="similarity">
    <text evidence="1">Belongs to the asp23 family.</text>
</comment>
<sequence>MTKKNTELETGKIKIADNVYATIISMTALDTKGIHHMSSTFNDGVNTFFGRKNAHEGVKISFNDDGAISVTLYVSISYGYRIPDIALRLQERIKTALVNYTEIEVETIDIVVQDIIFDDFTPEPIQRNE</sequence>
<evidence type="ECO:0000313" key="5">
    <source>
        <dbReference type="Proteomes" id="UP000070226"/>
    </source>
</evidence>